<gene>
    <name evidence="2" type="ORF">JG687_00015012</name>
    <name evidence="3" type="ORF">PC110_g6957</name>
    <name evidence="1" type="ORF">PC117_g13031</name>
</gene>
<dbReference type="Proteomes" id="UP000736787">
    <property type="component" value="Unassembled WGS sequence"/>
</dbReference>
<evidence type="ECO:0000313" key="4">
    <source>
        <dbReference type="Proteomes" id="UP000251314"/>
    </source>
</evidence>
<evidence type="ECO:0000313" key="1">
    <source>
        <dbReference type="EMBL" id="KAG2932886.1"/>
    </source>
</evidence>
<name>A0A329SMI0_9STRA</name>
<reference evidence="2" key="3">
    <citation type="submission" date="2021-01" db="EMBL/GenBank/DDBJ databases">
        <title>Phytophthora aleatoria, a newly-described species from Pinus radiata is distinct from Phytophthora cactorum isolates based on comparative genomics.</title>
        <authorList>
            <person name="Mcdougal R."/>
            <person name="Panda P."/>
            <person name="Williams N."/>
            <person name="Studholme D.J."/>
        </authorList>
    </citation>
    <scope>NUCLEOTIDE SEQUENCE</scope>
    <source>
        <strain evidence="2">NZFS 3830</strain>
    </source>
</reference>
<proteinExistence type="predicted"/>
<dbReference type="STRING" id="29920.A0A329SMI0"/>
<reference evidence="1" key="2">
    <citation type="submission" date="2018-10" db="EMBL/GenBank/DDBJ databases">
        <title>Effector identification in a new, highly contiguous assembly of the strawberry crown rot pathogen Phytophthora cactorum.</title>
        <authorList>
            <person name="Armitage A.D."/>
            <person name="Nellist C.F."/>
            <person name="Bates H."/>
            <person name="Vickerstaff R.J."/>
            <person name="Harrison R.J."/>
        </authorList>
    </citation>
    <scope>NUCLEOTIDE SEQUENCE</scope>
    <source>
        <strain evidence="1">4040</strain>
    </source>
</reference>
<keyword evidence="4" id="KW-1185">Reference proteome</keyword>
<dbReference type="Proteomes" id="UP000688947">
    <property type="component" value="Unassembled WGS sequence"/>
</dbReference>
<dbReference type="Proteomes" id="UP000251314">
    <property type="component" value="Unassembled WGS sequence"/>
</dbReference>
<evidence type="ECO:0000313" key="3">
    <source>
        <dbReference type="EMBL" id="RAW36792.1"/>
    </source>
</evidence>
<protein>
    <submittedName>
        <fullName evidence="3">Uncharacterized protein</fullName>
    </submittedName>
</protein>
<comment type="caution">
    <text evidence="3">The sequence shown here is derived from an EMBL/GenBank/DDBJ whole genome shotgun (WGS) entry which is preliminary data.</text>
</comment>
<evidence type="ECO:0000313" key="2">
    <source>
        <dbReference type="EMBL" id="KAG6949228.1"/>
    </source>
</evidence>
<dbReference type="VEuPathDB" id="FungiDB:PC110_g6957"/>
<sequence>MDVFASPAFSTWSSYVTKLNNLKEEPDKRSIIVHLEKNGGVFDLARMLDISKQTATREVHDIVDSLQKMQFKKWVKENKHLSDVGLMLWLRSNPDPTGMKISRAYKNFFQS</sequence>
<dbReference type="EMBL" id="RCMK01000372">
    <property type="protein sequence ID" value="KAG2932886.1"/>
    <property type="molecule type" value="Genomic_DNA"/>
</dbReference>
<organism evidence="3 4">
    <name type="scientific">Phytophthora cactorum</name>
    <dbReference type="NCBI Taxonomy" id="29920"/>
    <lineage>
        <taxon>Eukaryota</taxon>
        <taxon>Sar</taxon>
        <taxon>Stramenopiles</taxon>
        <taxon>Oomycota</taxon>
        <taxon>Peronosporomycetes</taxon>
        <taxon>Peronosporales</taxon>
        <taxon>Peronosporaceae</taxon>
        <taxon>Phytophthora</taxon>
    </lineage>
</organism>
<reference evidence="3 4" key="1">
    <citation type="submission" date="2018-01" db="EMBL/GenBank/DDBJ databases">
        <title>Draft genome of the strawberry crown rot pathogen Phytophthora cactorum.</title>
        <authorList>
            <person name="Armitage A.D."/>
            <person name="Lysoe E."/>
            <person name="Nellist C.F."/>
            <person name="Harrison R.J."/>
            <person name="Brurberg M.B."/>
        </authorList>
    </citation>
    <scope>NUCLEOTIDE SEQUENCE [LARGE SCALE GENOMIC DNA]</scope>
    <source>
        <strain evidence="3 4">10300</strain>
    </source>
</reference>
<dbReference type="EMBL" id="JAENGZ010001277">
    <property type="protein sequence ID" value="KAG6949228.1"/>
    <property type="molecule type" value="Genomic_DNA"/>
</dbReference>
<dbReference type="OrthoDB" id="89801at2759"/>
<accession>A0A329SMI0</accession>
<dbReference type="AlphaFoldDB" id="A0A329SMI0"/>
<dbReference type="EMBL" id="MJFZ01000129">
    <property type="protein sequence ID" value="RAW36792.1"/>
    <property type="molecule type" value="Genomic_DNA"/>
</dbReference>